<feature type="transmembrane region" description="Helical" evidence="6">
    <location>
        <begin position="135"/>
        <end position="154"/>
    </location>
</feature>
<dbReference type="Pfam" id="PF07947">
    <property type="entry name" value="YhhN"/>
    <property type="match status" value="1"/>
</dbReference>
<dbReference type="KEGG" id="eiv:EIN_411100"/>
<keyword evidence="3 6" id="KW-0812">Transmembrane</keyword>
<evidence type="ECO:0000256" key="2">
    <source>
        <dbReference type="ARBA" id="ARBA00007375"/>
    </source>
</evidence>
<dbReference type="EMBL" id="KB206788">
    <property type="protein sequence ID" value="ELP87757.1"/>
    <property type="molecule type" value="Genomic_DNA"/>
</dbReference>
<keyword evidence="5 6" id="KW-0472">Membrane</keyword>
<protein>
    <recommendedName>
        <fullName evidence="9">Transmembrane protein 86A</fullName>
    </recommendedName>
</protein>
<feature type="transmembrane region" description="Helical" evidence="6">
    <location>
        <begin position="6"/>
        <end position="23"/>
    </location>
</feature>
<evidence type="ECO:0000256" key="3">
    <source>
        <dbReference type="ARBA" id="ARBA00022692"/>
    </source>
</evidence>
<comment type="subcellular location">
    <subcellularLocation>
        <location evidence="1">Membrane</location>
        <topology evidence="1">Multi-pass membrane protein</topology>
    </subcellularLocation>
</comment>
<dbReference type="OMA" id="FLTCHIC"/>
<gene>
    <name evidence="7" type="ORF">EIN_411100</name>
</gene>
<sequence length="232" mass="25723">MFEWVLFFFILIDVVVCWTSYLKKLDSVKLVSKPLFCLLLIAFVLLSVEPKPYVLFFCAGLFSSFIGDLFLIKEGLEWFACGLVSFLVSHICNIIGYSQTLQIGIFIPSLFVLLIGTITSVPLMQGSKSKTQKLFTLPVHVYSCGLTGGSFFALSTLSSTVGVNWNGVSSVMTAVGYLFFDISDAVLAYNVFVKKSNLTAIIIITTYHIAQLLLMGGLVYNEKYNELLPILI</sequence>
<feature type="transmembrane region" description="Helical" evidence="6">
    <location>
        <begin position="54"/>
        <end position="71"/>
    </location>
</feature>
<evidence type="ECO:0000256" key="4">
    <source>
        <dbReference type="ARBA" id="ARBA00022989"/>
    </source>
</evidence>
<dbReference type="OrthoDB" id="2133758at2759"/>
<evidence type="ECO:0008006" key="9">
    <source>
        <dbReference type="Google" id="ProtNLM"/>
    </source>
</evidence>
<evidence type="ECO:0000313" key="7">
    <source>
        <dbReference type="EMBL" id="ELP87757.1"/>
    </source>
</evidence>
<feature type="transmembrane region" description="Helical" evidence="6">
    <location>
        <begin position="200"/>
        <end position="220"/>
    </location>
</feature>
<dbReference type="GeneID" id="14886769"/>
<dbReference type="RefSeq" id="XP_004254528.1">
    <property type="nucleotide sequence ID" value="XM_004254480.1"/>
</dbReference>
<evidence type="ECO:0000313" key="8">
    <source>
        <dbReference type="Proteomes" id="UP000014680"/>
    </source>
</evidence>
<feature type="transmembrane region" description="Helical" evidence="6">
    <location>
        <begin position="78"/>
        <end position="97"/>
    </location>
</feature>
<name>A0A0A1U133_ENTIV</name>
<dbReference type="PANTHER" id="PTHR31885">
    <property type="entry name" value="GH04784P"/>
    <property type="match status" value="1"/>
</dbReference>
<feature type="transmembrane region" description="Helical" evidence="6">
    <location>
        <begin position="174"/>
        <end position="193"/>
    </location>
</feature>
<dbReference type="VEuPathDB" id="AmoebaDB:EIN_411100"/>
<proteinExistence type="inferred from homology"/>
<dbReference type="GO" id="GO:0016787">
    <property type="term" value="F:hydrolase activity"/>
    <property type="evidence" value="ECO:0007669"/>
    <property type="project" value="TreeGrafter"/>
</dbReference>
<comment type="similarity">
    <text evidence="2">Belongs to the TMEM86 family.</text>
</comment>
<organism evidence="7 8">
    <name type="scientific">Entamoeba invadens IP1</name>
    <dbReference type="NCBI Taxonomy" id="370355"/>
    <lineage>
        <taxon>Eukaryota</taxon>
        <taxon>Amoebozoa</taxon>
        <taxon>Evosea</taxon>
        <taxon>Archamoebae</taxon>
        <taxon>Mastigamoebida</taxon>
        <taxon>Entamoebidae</taxon>
        <taxon>Entamoeba</taxon>
    </lineage>
</organism>
<evidence type="ECO:0000256" key="6">
    <source>
        <dbReference type="SAM" id="Phobius"/>
    </source>
</evidence>
<keyword evidence="4 6" id="KW-1133">Transmembrane helix</keyword>
<dbReference type="AlphaFoldDB" id="A0A0A1U133"/>
<dbReference type="PANTHER" id="PTHR31885:SF6">
    <property type="entry name" value="GH04784P"/>
    <property type="match status" value="1"/>
</dbReference>
<dbReference type="InterPro" id="IPR012506">
    <property type="entry name" value="TMEM86B-like"/>
</dbReference>
<dbReference type="GO" id="GO:0016020">
    <property type="term" value="C:membrane"/>
    <property type="evidence" value="ECO:0007669"/>
    <property type="project" value="UniProtKB-SubCell"/>
</dbReference>
<accession>A0A0A1U133</accession>
<reference evidence="7 8" key="1">
    <citation type="submission" date="2012-10" db="EMBL/GenBank/DDBJ databases">
        <authorList>
            <person name="Zafar N."/>
            <person name="Inman J."/>
            <person name="Hall N."/>
            <person name="Lorenzi H."/>
            <person name="Caler E."/>
        </authorList>
    </citation>
    <scope>NUCLEOTIDE SEQUENCE [LARGE SCALE GENOMIC DNA]</scope>
    <source>
        <strain evidence="7 8">IP1</strain>
    </source>
</reference>
<feature type="transmembrane region" description="Helical" evidence="6">
    <location>
        <begin position="103"/>
        <end position="123"/>
    </location>
</feature>
<evidence type="ECO:0000256" key="5">
    <source>
        <dbReference type="ARBA" id="ARBA00023136"/>
    </source>
</evidence>
<feature type="transmembrane region" description="Helical" evidence="6">
    <location>
        <begin position="30"/>
        <end position="48"/>
    </location>
</feature>
<dbReference type="Proteomes" id="UP000014680">
    <property type="component" value="Unassembled WGS sequence"/>
</dbReference>
<keyword evidence="8" id="KW-1185">Reference proteome</keyword>
<evidence type="ECO:0000256" key="1">
    <source>
        <dbReference type="ARBA" id="ARBA00004141"/>
    </source>
</evidence>